<dbReference type="Pfam" id="PF01547">
    <property type="entry name" value="SBP_bac_1"/>
    <property type="match status" value="1"/>
</dbReference>
<proteinExistence type="inferred from homology"/>
<dbReference type="InterPro" id="IPR006059">
    <property type="entry name" value="SBP"/>
</dbReference>
<keyword evidence="3" id="KW-0732">Signal</keyword>
<dbReference type="Proteomes" id="UP000601768">
    <property type="component" value="Unassembled WGS sequence"/>
</dbReference>
<dbReference type="RefSeq" id="WP_186506013.1">
    <property type="nucleotide sequence ID" value="NZ_JACNEP010000004.1"/>
</dbReference>
<evidence type="ECO:0000313" key="4">
    <source>
        <dbReference type="EMBL" id="MBC3765539.1"/>
    </source>
</evidence>
<comment type="subcellular location">
    <subcellularLocation>
        <location evidence="1">Periplasm</location>
    </subcellularLocation>
</comment>
<dbReference type="CDD" id="cd13585">
    <property type="entry name" value="PBP2_TMBP_like"/>
    <property type="match status" value="1"/>
</dbReference>
<dbReference type="SUPFAM" id="SSF53850">
    <property type="entry name" value="Periplasmic binding protein-like II"/>
    <property type="match status" value="2"/>
</dbReference>
<name>A0A8J6ISL6_9ALTE</name>
<evidence type="ECO:0000256" key="2">
    <source>
        <dbReference type="ARBA" id="ARBA00008520"/>
    </source>
</evidence>
<evidence type="ECO:0000256" key="1">
    <source>
        <dbReference type="ARBA" id="ARBA00004418"/>
    </source>
</evidence>
<dbReference type="PANTHER" id="PTHR43649">
    <property type="entry name" value="ARABINOSE-BINDING PROTEIN-RELATED"/>
    <property type="match status" value="1"/>
</dbReference>
<reference evidence="4" key="1">
    <citation type="journal article" date="2018" name="Int. J. Syst. Evol. Microbiol.">
        <title>Neptunicella marina gen. nov., sp. nov., isolated from surface seawater.</title>
        <authorList>
            <person name="Liu X."/>
            <person name="Lai Q."/>
            <person name="Du Y."/>
            <person name="Zhang X."/>
            <person name="Liu Z."/>
            <person name="Sun F."/>
            <person name="Shao Z."/>
        </authorList>
    </citation>
    <scope>NUCLEOTIDE SEQUENCE</scope>
    <source>
        <strain evidence="4">S27-2</strain>
    </source>
</reference>
<comment type="caution">
    <text evidence="4">The sequence shown here is derived from an EMBL/GenBank/DDBJ whole genome shotgun (WGS) entry which is preliminary data.</text>
</comment>
<feature type="signal peptide" evidence="3">
    <location>
        <begin position="1"/>
        <end position="21"/>
    </location>
</feature>
<comment type="similarity">
    <text evidence="2">Belongs to the bacterial solute-binding protein 1 family.</text>
</comment>
<keyword evidence="5" id="KW-1185">Reference proteome</keyword>
<organism evidence="4 5">
    <name type="scientific">Neptunicella marina</name>
    <dbReference type="NCBI Taxonomy" id="2125989"/>
    <lineage>
        <taxon>Bacteria</taxon>
        <taxon>Pseudomonadati</taxon>
        <taxon>Pseudomonadota</taxon>
        <taxon>Gammaproteobacteria</taxon>
        <taxon>Alteromonadales</taxon>
        <taxon>Alteromonadaceae</taxon>
        <taxon>Neptunicella</taxon>
    </lineage>
</organism>
<dbReference type="PANTHER" id="PTHR43649:SF12">
    <property type="entry name" value="DIACETYLCHITOBIOSE BINDING PROTEIN DASA"/>
    <property type="match status" value="1"/>
</dbReference>
<dbReference type="GO" id="GO:0042597">
    <property type="term" value="C:periplasmic space"/>
    <property type="evidence" value="ECO:0007669"/>
    <property type="project" value="UniProtKB-SubCell"/>
</dbReference>
<reference evidence="4" key="2">
    <citation type="submission" date="2020-08" db="EMBL/GenBank/DDBJ databases">
        <authorList>
            <person name="Lai Q."/>
        </authorList>
    </citation>
    <scope>NUCLEOTIDE SEQUENCE</scope>
    <source>
        <strain evidence="4">S27-2</strain>
    </source>
</reference>
<dbReference type="AlphaFoldDB" id="A0A8J6ISL6"/>
<gene>
    <name evidence="4" type="ORF">H8B19_06600</name>
</gene>
<accession>A0A8J6ISL6</accession>
<evidence type="ECO:0000256" key="3">
    <source>
        <dbReference type="SAM" id="SignalP"/>
    </source>
</evidence>
<dbReference type="Gene3D" id="3.40.190.10">
    <property type="entry name" value="Periplasmic binding protein-like II"/>
    <property type="match status" value="4"/>
</dbReference>
<dbReference type="InterPro" id="IPR050490">
    <property type="entry name" value="Bact_solute-bd_prot1"/>
</dbReference>
<protein>
    <submittedName>
        <fullName evidence="4">Extracellular solute-binding protein</fullName>
    </submittedName>
</protein>
<feature type="chain" id="PRO_5035160006" evidence="3">
    <location>
        <begin position="22"/>
        <end position="684"/>
    </location>
</feature>
<evidence type="ECO:0000313" key="5">
    <source>
        <dbReference type="Proteomes" id="UP000601768"/>
    </source>
</evidence>
<sequence>MQSKFKCLVLMGLLVTFTTIAQTESGVSRPVKIASMEKEPYTGINLPDKGYVNELIRAAFAEKGYQVDIGFYPPARAKYLAEVGEVDAVAPVRFDGQDKDILSYSSPFPGAQLGFLKKKQRDIPNSFTAQDSLDDILQQLSPYIFGVVRKVAVSPEFDHSTDLKKVYVTEELRNLDLLAHGRIDIAVIDKYNAADLMVNYRPHLIGQLEFIRPPLFDLSFYLGFSNKKPDHQQLVNSFNQGLVSLINNGGLKRIMEKHGFYRHPPVNKDKQRIVIAAADINDIDLAQALSREYEKQHADIDIEWRILEENTLRKRLLSDFAISDGQFDVAMLGAYETSVWSKKHWLSPINNLPDNYDWQDVFPSVRHSLTYKGQQFALPFIAETDMTFYRKDLFKKAGIQMAARPTYQDILTYAKAIHDPANGVYGIGLRGKPGWGQNMAFVSVLVNAFGGHWFDQNWKPTLTTKAWKNALTYYVDIVKKYGPPDAADNGWQQNQSLFAQGKLGIFIDATSLAGKVFATNTAIDSEQIGYAPAPFVSASHPSHWFWTWAMAIPQSSTHQTAAKDFIAWMTSRQFVELAVAKGNDVTIPSGTRKSTYQTNTMRRLPVNDFIASAIQTLPFGNENDIADQFVAIPEFPAIGYQVGLKVQQILKGQISVEQGLMDSQNIVEHIMQEAGYYSGPSFQH</sequence>
<dbReference type="EMBL" id="JACNEP010000004">
    <property type="protein sequence ID" value="MBC3765539.1"/>
    <property type="molecule type" value="Genomic_DNA"/>
</dbReference>